<reference evidence="2" key="2">
    <citation type="submission" date="2020-11" db="EMBL/GenBank/DDBJ databases">
        <authorList>
            <person name="McCartney M.A."/>
            <person name="Auch B."/>
            <person name="Kono T."/>
            <person name="Mallez S."/>
            <person name="Becker A."/>
            <person name="Gohl D.M."/>
            <person name="Silverstein K.A.T."/>
            <person name="Koren S."/>
            <person name="Bechman K.B."/>
            <person name="Herman A."/>
            <person name="Abrahante J.E."/>
            <person name="Garbe J."/>
        </authorList>
    </citation>
    <scope>NUCLEOTIDE SEQUENCE</scope>
    <source>
        <strain evidence="2">Duluth1</strain>
        <tissue evidence="2">Whole animal</tissue>
    </source>
</reference>
<evidence type="ECO:0000313" key="3">
    <source>
        <dbReference type="Proteomes" id="UP000828390"/>
    </source>
</evidence>
<dbReference type="Proteomes" id="UP000828390">
    <property type="component" value="Unassembled WGS sequence"/>
</dbReference>
<accession>A0A9D4JBC7</accession>
<gene>
    <name evidence="2" type="ORF">DPMN_155906</name>
</gene>
<evidence type="ECO:0000256" key="1">
    <source>
        <dbReference type="SAM" id="MobiDB-lite"/>
    </source>
</evidence>
<dbReference type="AlphaFoldDB" id="A0A9D4JBC7"/>
<feature type="region of interest" description="Disordered" evidence="1">
    <location>
        <begin position="1"/>
        <end position="23"/>
    </location>
</feature>
<dbReference type="EMBL" id="JAIWYP010000007">
    <property type="protein sequence ID" value="KAH3802233.1"/>
    <property type="molecule type" value="Genomic_DNA"/>
</dbReference>
<protein>
    <submittedName>
        <fullName evidence="2">Uncharacterized protein</fullName>
    </submittedName>
</protein>
<comment type="caution">
    <text evidence="2">The sequence shown here is derived from an EMBL/GenBank/DDBJ whole genome shotgun (WGS) entry which is preliminary data.</text>
</comment>
<sequence>MSPTNQPIPSQSSRLPTKPTKEISSAIRAVCTHKTKQYAQVQPSSLPKPM</sequence>
<evidence type="ECO:0000313" key="2">
    <source>
        <dbReference type="EMBL" id="KAH3802233.1"/>
    </source>
</evidence>
<proteinExistence type="predicted"/>
<reference evidence="2" key="1">
    <citation type="journal article" date="2019" name="bioRxiv">
        <title>The Genome of the Zebra Mussel, Dreissena polymorpha: A Resource for Invasive Species Research.</title>
        <authorList>
            <person name="McCartney M.A."/>
            <person name="Auch B."/>
            <person name="Kono T."/>
            <person name="Mallez S."/>
            <person name="Zhang Y."/>
            <person name="Obille A."/>
            <person name="Becker A."/>
            <person name="Abrahante J.E."/>
            <person name="Garbe J."/>
            <person name="Badalamenti J.P."/>
            <person name="Herman A."/>
            <person name="Mangelson H."/>
            <person name="Liachko I."/>
            <person name="Sullivan S."/>
            <person name="Sone E.D."/>
            <person name="Koren S."/>
            <person name="Silverstein K.A.T."/>
            <person name="Beckman K.B."/>
            <person name="Gohl D.M."/>
        </authorList>
    </citation>
    <scope>NUCLEOTIDE SEQUENCE</scope>
    <source>
        <strain evidence="2">Duluth1</strain>
        <tissue evidence="2">Whole animal</tissue>
    </source>
</reference>
<keyword evidence="3" id="KW-1185">Reference proteome</keyword>
<feature type="compositionally biased region" description="Polar residues" evidence="1">
    <location>
        <begin position="1"/>
        <end position="15"/>
    </location>
</feature>
<name>A0A9D4JBC7_DREPO</name>
<organism evidence="2 3">
    <name type="scientific">Dreissena polymorpha</name>
    <name type="common">Zebra mussel</name>
    <name type="synonym">Mytilus polymorpha</name>
    <dbReference type="NCBI Taxonomy" id="45954"/>
    <lineage>
        <taxon>Eukaryota</taxon>
        <taxon>Metazoa</taxon>
        <taxon>Spiralia</taxon>
        <taxon>Lophotrochozoa</taxon>
        <taxon>Mollusca</taxon>
        <taxon>Bivalvia</taxon>
        <taxon>Autobranchia</taxon>
        <taxon>Heteroconchia</taxon>
        <taxon>Euheterodonta</taxon>
        <taxon>Imparidentia</taxon>
        <taxon>Neoheterodontei</taxon>
        <taxon>Myida</taxon>
        <taxon>Dreissenoidea</taxon>
        <taxon>Dreissenidae</taxon>
        <taxon>Dreissena</taxon>
    </lineage>
</organism>